<gene>
    <name evidence="3" type="primary">moody_9</name>
    <name evidence="3" type="ORF">FJT64_026971</name>
</gene>
<dbReference type="SUPFAM" id="SSF81321">
    <property type="entry name" value="Family A G protein-coupled receptor-like"/>
    <property type="match status" value="1"/>
</dbReference>
<accession>A0A6A4W275</accession>
<feature type="transmembrane region" description="Helical" evidence="2">
    <location>
        <begin position="27"/>
        <end position="47"/>
    </location>
</feature>
<feature type="transmembrane region" description="Helical" evidence="2">
    <location>
        <begin position="53"/>
        <end position="74"/>
    </location>
</feature>
<protein>
    <submittedName>
        <fullName evidence="3">G-protein coupled receptor moody</fullName>
    </submittedName>
</protein>
<keyword evidence="4" id="KW-1185">Reference proteome</keyword>
<evidence type="ECO:0000313" key="4">
    <source>
        <dbReference type="Proteomes" id="UP000440578"/>
    </source>
</evidence>
<comment type="caution">
    <text evidence="3">The sequence shown here is derived from an EMBL/GenBank/DDBJ whole genome shotgun (WGS) entry which is preliminary data.</text>
</comment>
<feature type="compositionally biased region" description="Polar residues" evidence="1">
    <location>
        <begin position="142"/>
        <end position="151"/>
    </location>
</feature>
<name>A0A6A4W275_AMPAM</name>
<evidence type="ECO:0000256" key="1">
    <source>
        <dbReference type="SAM" id="MobiDB-lite"/>
    </source>
</evidence>
<dbReference type="Gene3D" id="1.20.1070.10">
    <property type="entry name" value="Rhodopsin 7-helix transmembrane proteins"/>
    <property type="match status" value="1"/>
</dbReference>
<keyword evidence="2" id="KW-1133">Transmembrane helix</keyword>
<proteinExistence type="predicted"/>
<keyword evidence="2" id="KW-0812">Transmembrane</keyword>
<dbReference type="Proteomes" id="UP000440578">
    <property type="component" value="Unassembled WGS sequence"/>
</dbReference>
<evidence type="ECO:0000256" key="2">
    <source>
        <dbReference type="SAM" id="Phobius"/>
    </source>
</evidence>
<keyword evidence="2" id="KW-0472">Membrane</keyword>
<feature type="region of interest" description="Disordered" evidence="1">
    <location>
        <begin position="142"/>
        <end position="205"/>
    </location>
</feature>
<organism evidence="3 4">
    <name type="scientific">Amphibalanus amphitrite</name>
    <name type="common">Striped barnacle</name>
    <name type="synonym">Balanus amphitrite</name>
    <dbReference type="NCBI Taxonomy" id="1232801"/>
    <lineage>
        <taxon>Eukaryota</taxon>
        <taxon>Metazoa</taxon>
        <taxon>Ecdysozoa</taxon>
        <taxon>Arthropoda</taxon>
        <taxon>Crustacea</taxon>
        <taxon>Multicrustacea</taxon>
        <taxon>Cirripedia</taxon>
        <taxon>Thoracica</taxon>
        <taxon>Thoracicalcarea</taxon>
        <taxon>Balanomorpha</taxon>
        <taxon>Balanoidea</taxon>
        <taxon>Balanidae</taxon>
        <taxon>Amphibalaninae</taxon>
        <taxon>Amphibalanus</taxon>
    </lineage>
</organism>
<dbReference type="AlphaFoldDB" id="A0A6A4W275"/>
<dbReference type="EMBL" id="VIIS01001254">
    <property type="protein sequence ID" value="KAF0300535.1"/>
    <property type="molecule type" value="Genomic_DNA"/>
</dbReference>
<sequence length="298" mass="33779">MCSSCSHSMDYVQALVKTREDKTSRMIFVVFITYCVCVLPITVMNVADPENCYPYLSLVFYCVYWLQYCCNNVIYVMSNSVYRQAYIIFLTEVCPPLKRFLHQPAPWQAARQSTVTTIAGFRSQSTHSVLEAARRLRHADSVVSQTAVSGDSVSRDGPLSSPSSPPTASSESPGSESSCRMEGGVARRVGPRKTRPPPPRRSVSLERCCEDEVTFESEQRPPLTVRLRRRLAGRRRSLPLEKPTGPLPAWWALDDSTWLWYYCDTIAATVSRRLASASERRPHLDKRSLFSRKRSMSF</sequence>
<reference evidence="3 4" key="1">
    <citation type="submission" date="2019-07" db="EMBL/GenBank/DDBJ databases">
        <title>Draft genome assembly of a fouling barnacle, Amphibalanus amphitrite (Darwin, 1854): The first reference genome for Thecostraca.</title>
        <authorList>
            <person name="Kim W."/>
        </authorList>
    </citation>
    <scope>NUCLEOTIDE SEQUENCE [LARGE SCALE GENOMIC DNA]</scope>
    <source>
        <strain evidence="3">SNU_AA5</strain>
        <tissue evidence="3">Soma without cirri and trophi</tissue>
    </source>
</reference>
<feature type="compositionally biased region" description="Low complexity" evidence="1">
    <location>
        <begin position="155"/>
        <end position="178"/>
    </location>
</feature>
<keyword evidence="3" id="KW-0675">Receptor</keyword>
<evidence type="ECO:0000313" key="3">
    <source>
        <dbReference type="EMBL" id="KAF0300535.1"/>
    </source>
</evidence>
<dbReference type="OrthoDB" id="9881476at2759"/>